<evidence type="ECO:0000313" key="8">
    <source>
        <dbReference type="EMBL" id="AEK45944.1"/>
    </source>
</evidence>
<protein>
    <submittedName>
        <fullName evidence="8">Fumarate hydratase subunit alpha</fullName>
    </submittedName>
</protein>
<evidence type="ECO:0000256" key="3">
    <source>
        <dbReference type="ARBA" id="ARBA00022723"/>
    </source>
</evidence>
<evidence type="ECO:0000256" key="4">
    <source>
        <dbReference type="ARBA" id="ARBA00023004"/>
    </source>
</evidence>
<keyword evidence="3" id="KW-0479">Metal-binding</keyword>
<dbReference type="GO" id="GO:0046872">
    <property type="term" value="F:metal ion binding"/>
    <property type="evidence" value="ECO:0007669"/>
    <property type="project" value="UniProtKB-KW"/>
</dbReference>
<gene>
    <name evidence="8" type="ordered locus">RAM_37385</name>
</gene>
<comment type="similarity">
    <text evidence="1">Belongs to the class-I fumarase family.</text>
</comment>
<dbReference type="EMBL" id="CP002896">
    <property type="protein sequence ID" value="AEK45944.1"/>
    <property type="molecule type" value="Genomic_DNA"/>
</dbReference>
<dbReference type="Pfam" id="PF05681">
    <property type="entry name" value="Fumerase"/>
    <property type="match status" value="1"/>
</dbReference>
<dbReference type="PANTHER" id="PTHR30389">
    <property type="entry name" value="FUMARATE HYDRATASE-RELATED"/>
    <property type="match status" value="1"/>
</dbReference>
<keyword evidence="9" id="KW-1185">Reference proteome</keyword>
<keyword evidence="6" id="KW-0456">Lyase</keyword>
<dbReference type="InterPro" id="IPR004646">
    <property type="entry name" value="Fe-S_hydro-lyase_TtdA-typ_cat"/>
</dbReference>
<dbReference type="RefSeq" id="WP_014467593.1">
    <property type="nucleotide sequence ID" value="NC_017186.1"/>
</dbReference>
<keyword evidence="4" id="KW-0408">Iron</keyword>
<keyword evidence="2" id="KW-0004">4Fe-4S</keyword>
<dbReference type="NCBIfam" id="TIGR00722">
    <property type="entry name" value="ttdA_fumA_fumB"/>
    <property type="match status" value="1"/>
</dbReference>
<evidence type="ECO:0000256" key="1">
    <source>
        <dbReference type="ARBA" id="ARBA00008876"/>
    </source>
</evidence>
<evidence type="ECO:0000256" key="6">
    <source>
        <dbReference type="ARBA" id="ARBA00023239"/>
    </source>
</evidence>
<name>A0A9R0UCI3_AMYMS</name>
<dbReference type="GO" id="GO:0051539">
    <property type="term" value="F:4 iron, 4 sulfur cluster binding"/>
    <property type="evidence" value="ECO:0007669"/>
    <property type="project" value="UniProtKB-KW"/>
</dbReference>
<sequence>MPISYQLLKSVTSRMYLRSLRAVPADAKKALAAAQARETDGVARTTLDLMVANARAAEERGHFLCSDSGVPTYIVRIGTKVTFDGDVKRAIRDGFAEVVATSDPPLLKHVTNPLTNERGYAGKDMPIVTFDVLDGADYVEIICSPKALGSGRWAALEIFTFPSLAEIEEYVLKVVLRAGSQACPPLVVGVGIGGTFDYATKLAKESVVRPMGQSHPDPVVADMERRLLAAVNETGFGPMGTGGATTAMAVHVDYAAGHGFTPVAVCFNCWIDRRTRVRISDDGTVSETE</sequence>
<keyword evidence="5" id="KW-0411">Iron-sulfur</keyword>
<proteinExistence type="inferred from homology"/>
<evidence type="ECO:0000313" key="9">
    <source>
        <dbReference type="Proteomes" id="UP000006138"/>
    </source>
</evidence>
<evidence type="ECO:0000256" key="5">
    <source>
        <dbReference type="ARBA" id="ARBA00023014"/>
    </source>
</evidence>
<dbReference type="GeneID" id="92874918"/>
<evidence type="ECO:0000259" key="7">
    <source>
        <dbReference type="Pfam" id="PF05681"/>
    </source>
</evidence>
<dbReference type="InterPro" id="IPR051208">
    <property type="entry name" value="Class-I_Fumarase/Tartrate_DH"/>
</dbReference>
<feature type="domain" description="Fe-S hydro-lyase tartrate dehydratase alpha-type catalytic" evidence="7">
    <location>
        <begin position="13"/>
        <end position="277"/>
    </location>
</feature>
<dbReference type="KEGG" id="amn:RAM_37385"/>
<evidence type="ECO:0000256" key="2">
    <source>
        <dbReference type="ARBA" id="ARBA00022485"/>
    </source>
</evidence>
<dbReference type="GO" id="GO:0016829">
    <property type="term" value="F:lyase activity"/>
    <property type="evidence" value="ECO:0007669"/>
    <property type="project" value="UniProtKB-KW"/>
</dbReference>
<accession>A0A9R0UCI3</accession>
<dbReference type="Proteomes" id="UP000006138">
    <property type="component" value="Chromosome"/>
</dbReference>
<reference evidence="8 9" key="1">
    <citation type="journal article" date="2011" name="J. Bacteriol.">
        <title>Whole genome sequence of the rifamycin B-producing strain Amycolatopsis mediterranei S699.</title>
        <authorList>
            <person name="Verma M."/>
            <person name="Kaur J."/>
            <person name="Kumar M."/>
            <person name="Kumari K."/>
            <person name="Saxena A."/>
            <person name="Anand S."/>
            <person name="Nigam A."/>
            <person name="Ravi V."/>
            <person name="Raghuvanshi S."/>
            <person name="Khurana P."/>
            <person name="Tyagi A.K."/>
            <person name="Khurana J.P."/>
            <person name="Lal R."/>
        </authorList>
    </citation>
    <scope>NUCLEOTIDE SEQUENCE [LARGE SCALE GENOMIC DNA]</scope>
    <source>
        <strain evidence="8 9">S699</strain>
    </source>
</reference>
<organism evidence="8 9">
    <name type="scientific">Amycolatopsis mediterranei (strain S699)</name>
    <name type="common">Nocardia mediterranei</name>
    <dbReference type="NCBI Taxonomy" id="713604"/>
    <lineage>
        <taxon>Bacteria</taxon>
        <taxon>Bacillati</taxon>
        <taxon>Actinomycetota</taxon>
        <taxon>Actinomycetes</taxon>
        <taxon>Pseudonocardiales</taxon>
        <taxon>Pseudonocardiaceae</taxon>
        <taxon>Amycolatopsis</taxon>
    </lineage>
</organism>
<dbReference type="AlphaFoldDB" id="A0A9R0UCI3"/>
<dbReference type="PANTHER" id="PTHR30389:SF17">
    <property type="entry name" value="L(+)-TARTRATE DEHYDRATASE SUBUNIT ALPHA-RELATED"/>
    <property type="match status" value="1"/>
</dbReference>